<dbReference type="Proteomes" id="UP000007266">
    <property type="component" value="Linkage group 8"/>
</dbReference>
<feature type="region of interest" description="Disordered" evidence="7">
    <location>
        <begin position="921"/>
        <end position="940"/>
    </location>
</feature>
<sequence length="1998" mass="230896">MEGDSTNREGAPLGDSGSSSLTLSLTPPLSETSTISEHLSSVENDRSLPELLVNFPPDERISLEPKPPSLSDSYTSSFVSLNGLERFISTNMEGRTHAQSILEEILSNDQFKSDSDESLNIFANVDLDDKLLNSYNAGKSVNFDLNDEVCKRVKDFEDLIAVKNTTIAALTSELDSFRELLSNTSSLGTTTTEYKQFQEECHNKLVEYRDAIVHRDEQIEKLTSSLQQAILNREEMKQHFRSEIAQLQEQLEKTSNLLKDHKKSFDFDEICAQFEHSLGPPQLAPFGELKAAFASYVEMSKRALENEISNLKTKFSSDKAQCESEIKSELDAKHSKEMEELRTYFEKKCADLEKNYSEEVFSQQSRKMSESSSCSELSSDFVGPGGDTRVDYTRKDLVKLRQSLVQLIKIFDGFNLEDLSDSDFERLTSEIGKFEFRNLLKFDLSLMKSELQNKYHAELEILREDYDNRVDELNVEHEKKLKSLNEEIDDLNRQLRGRIVTTSQQEVANSGEFEIDEVVQSYERRLQEQVTLAKIDIIAALELQIQRLVASDSLDDDWPEELLQLKSRFADKYQTEIAALKQQHSEEIARLKDEHLKNLNAALERARRRSLRDADSLSKGELELLKERDLLKKQTLALRNLLGELIKYFTQCEDELNNTLVEELMTKNFTQIERELDSLENTSGVKRVHLTPNFTELIDLIDNSPDKDLETIDLKSELGSCLEKLKADANAILQLSTSFAKSEELEVPKRKNESLELTRKLINETQIKNELVDQLSEARSIIHSLETDRGALENQLEQLIERQKNLECDLLTARDKIAELIENGHKEIVSEGYGENGDRGVRGLAEAVAALSVLQDEARVLVENRSQVDQNVVKLVEGLARAGDKIVEEARREREDLKQQIEAADKKYKITCQFLEDQAAEREQERDDAQKQIDSLKDHLRDREKDRATYERYTTEVEHLEQQLRDMSKLVEVGEKKVKEVEGERQEAVEKIYELRDIIRDLEEQVRVKTSTEEELRSIVSELEIIVKQQVTDEKKDVSENTKEFHQYVGDLENEVQRLRLTSEIAGSEGALKQIKNQLSDFETTLDKRTKDLEGFHSTVSTTCSSPSEDMSIQERSIYDECEIPLQQLARLKEKLLRHSRAEDAALKRIRDLEMQIVALKNDLEESQTEREILRKQISDHLVLISNLQIRLDEQRIRAEHIEKQTNTSLEVQNYDLKNTIASLEEKIAKRDKTIAQLKSNIDETKKRLEEREKEDDLVVQMQEQVEFLRSENAKLKEESKLLNLDEKEVESLNRLLLSGVSIHDLENFEQCRRQMTDSFPISPIPGRKNHETTFLSLPNKANSTEKHVRFEDDQLKQLEGKIELLQTHLDETEENLKKATQLFEEEQKKSEEQIKLLEAKNGEIEANFRKLLQEEKTKSEEIQARLDQANDEMKKSKELEANLRLQNEEIQARLDQGTEEMKKSEAKLQECSRRLESRDKEVKTLYKVNNELKNSVKIKEEEIAEIPLLRKRNEEVGEELRHLQHLLLEKEKIIEHMEADSKSLHTNLETIQNKLQETGNVVDLSRRLREEQKKNAELFEELHTLKAQLLSVDKKSLEDITSQIERELNYSAYLDANLLNAVGEGSLESEDVDGLKLLLKKQKSVNKQLVKAREAVETKFELLEQKYENLKKELERVQLEDAVLIGQLRTKLTQTMDVEDEALRDLRESRKYELGLKNEKIIDLESQISAFEHNERLLRADLEAKVNELGACRVLQEQSKAEIRKLKRLLSEHKAKSSDLVPDQIMEKIKELNAVARDNKQMIDLIARLNNEKLVLEERIVALEEHHNYLPFDDPSERANYLFAKYLRSESYRKALVWQKKYLISLIEMVYVTPVEHSIVPKRAKFKHVGIMVVSICRMKYLVKRWHSGKRIVRRKSRETVNFQVGQPVSSQNFVPSALNQPKTDMPWVGTSPPTKEPQVLRFQRIATRDALSSPGLLSKYVERFNQIQDKLGLDTQ</sequence>
<evidence type="ECO:0000313" key="9">
    <source>
        <dbReference type="EMBL" id="KYB25774.1"/>
    </source>
</evidence>
<evidence type="ECO:0000256" key="7">
    <source>
        <dbReference type="SAM" id="MobiDB-lite"/>
    </source>
</evidence>
<dbReference type="GO" id="GO:0005737">
    <property type="term" value="C:cytoplasm"/>
    <property type="evidence" value="ECO:0007669"/>
    <property type="project" value="UniProtKB-ARBA"/>
</dbReference>
<feature type="domain" description="Pericentrin/AKAP-450 centrosomal targeting" evidence="8">
    <location>
        <begin position="1846"/>
        <end position="1907"/>
    </location>
</feature>
<reference evidence="9 10" key="1">
    <citation type="journal article" date="2008" name="Nature">
        <title>The genome of the model beetle and pest Tribolium castaneum.</title>
        <authorList>
            <consortium name="Tribolium Genome Sequencing Consortium"/>
            <person name="Richards S."/>
            <person name="Gibbs R.A."/>
            <person name="Weinstock G.M."/>
            <person name="Brown S.J."/>
            <person name="Denell R."/>
            <person name="Beeman R.W."/>
            <person name="Gibbs R."/>
            <person name="Beeman R.W."/>
            <person name="Brown S.J."/>
            <person name="Bucher G."/>
            <person name="Friedrich M."/>
            <person name="Grimmelikhuijzen C.J."/>
            <person name="Klingler M."/>
            <person name="Lorenzen M."/>
            <person name="Richards S."/>
            <person name="Roth S."/>
            <person name="Schroder R."/>
            <person name="Tautz D."/>
            <person name="Zdobnov E.M."/>
            <person name="Muzny D."/>
            <person name="Gibbs R.A."/>
            <person name="Weinstock G.M."/>
            <person name="Attaway T."/>
            <person name="Bell S."/>
            <person name="Buhay C.J."/>
            <person name="Chandrabose M.N."/>
            <person name="Chavez D."/>
            <person name="Clerk-Blankenburg K.P."/>
            <person name="Cree A."/>
            <person name="Dao M."/>
            <person name="Davis C."/>
            <person name="Chacko J."/>
            <person name="Dinh H."/>
            <person name="Dugan-Rocha S."/>
            <person name="Fowler G."/>
            <person name="Garner T.T."/>
            <person name="Garnes J."/>
            <person name="Gnirke A."/>
            <person name="Hawes A."/>
            <person name="Hernandez J."/>
            <person name="Hines S."/>
            <person name="Holder M."/>
            <person name="Hume J."/>
            <person name="Jhangiani S.N."/>
            <person name="Joshi V."/>
            <person name="Khan Z.M."/>
            <person name="Jackson L."/>
            <person name="Kovar C."/>
            <person name="Kowis A."/>
            <person name="Lee S."/>
            <person name="Lewis L.R."/>
            <person name="Margolis J."/>
            <person name="Morgan M."/>
            <person name="Nazareth L.V."/>
            <person name="Nguyen N."/>
            <person name="Okwuonu G."/>
            <person name="Parker D."/>
            <person name="Richards S."/>
            <person name="Ruiz S.J."/>
            <person name="Santibanez J."/>
            <person name="Savard J."/>
            <person name="Scherer S.E."/>
            <person name="Schneider B."/>
            <person name="Sodergren E."/>
            <person name="Tautz D."/>
            <person name="Vattahil S."/>
            <person name="Villasana D."/>
            <person name="White C.S."/>
            <person name="Wright R."/>
            <person name="Park Y."/>
            <person name="Beeman R.W."/>
            <person name="Lord J."/>
            <person name="Oppert B."/>
            <person name="Lorenzen M."/>
            <person name="Brown S."/>
            <person name="Wang L."/>
            <person name="Savard J."/>
            <person name="Tautz D."/>
            <person name="Richards S."/>
            <person name="Weinstock G."/>
            <person name="Gibbs R.A."/>
            <person name="Liu Y."/>
            <person name="Worley K."/>
            <person name="Weinstock G."/>
            <person name="Elsik C.G."/>
            <person name="Reese J.T."/>
            <person name="Elhaik E."/>
            <person name="Landan G."/>
            <person name="Graur D."/>
            <person name="Arensburger P."/>
            <person name="Atkinson P."/>
            <person name="Beeman R.W."/>
            <person name="Beidler J."/>
            <person name="Brown S.J."/>
            <person name="Demuth J.P."/>
            <person name="Drury D.W."/>
            <person name="Du Y.Z."/>
            <person name="Fujiwara H."/>
            <person name="Lorenzen M."/>
            <person name="Maselli V."/>
            <person name="Osanai M."/>
            <person name="Park Y."/>
            <person name="Robertson H.M."/>
            <person name="Tu Z."/>
            <person name="Wang J.J."/>
            <person name="Wang S."/>
            <person name="Richards S."/>
            <person name="Song H."/>
            <person name="Zhang L."/>
            <person name="Sodergren E."/>
            <person name="Werner D."/>
            <person name="Stanke M."/>
            <person name="Morgenstern B."/>
            <person name="Solovyev V."/>
            <person name="Kosarev P."/>
            <person name="Brown G."/>
            <person name="Chen H.C."/>
            <person name="Ermolaeva O."/>
            <person name="Hlavina W."/>
            <person name="Kapustin Y."/>
            <person name="Kiryutin B."/>
            <person name="Kitts P."/>
            <person name="Maglott D."/>
            <person name="Pruitt K."/>
            <person name="Sapojnikov V."/>
            <person name="Souvorov A."/>
            <person name="Mackey A.J."/>
            <person name="Waterhouse R.M."/>
            <person name="Wyder S."/>
            <person name="Zdobnov E.M."/>
            <person name="Zdobnov E.M."/>
            <person name="Wyder S."/>
            <person name="Kriventseva E.V."/>
            <person name="Kadowaki T."/>
            <person name="Bork P."/>
            <person name="Aranda M."/>
            <person name="Bao R."/>
            <person name="Beermann A."/>
            <person name="Berns N."/>
            <person name="Bolognesi R."/>
            <person name="Bonneton F."/>
            <person name="Bopp D."/>
            <person name="Brown S.J."/>
            <person name="Bucher G."/>
            <person name="Butts T."/>
            <person name="Chaumot A."/>
            <person name="Denell R.E."/>
            <person name="Ferrier D.E."/>
            <person name="Friedrich M."/>
            <person name="Gordon C.M."/>
            <person name="Jindra M."/>
            <person name="Klingler M."/>
            <person name="Lan Q."/>
            <person name="Lattorff H.M."/>
            <person name="Laudet V."/>
            <person name="von Levetsow C."/>
            <person name="Liu Z."/>
            <person name="Lutz R."/>
            <person name="Lynch J.A."/>
            <person name="da Fonseca R.N."/>
            <person name="Posnien N."/>
            <person name="Reuter R."/>
            <person name="Roth S."/>
            <person name="Savard J."/>
            <person name="Schinko J.B."/>
            <person name="Schmitt C."/>
            <person name="Schoppmeier M."/>
            <person name="Schroder R."/>
            <person name="Shippy T.D."/>
            <person name="Simonnet F."/>
            <person name="Marques-Souza H."/>
            <person name="Tautz D."/>
            <person name="Tomoyasu Y."/>
            <person name="Trauner J."/>
            <person name="Van der Zee M."/>
            <person name="Vervoort M."/>
            <person name="Wittkopp N."/>
            <person name="Wimmer E.A."/>
            <person name="Yang X."/>
            <person name="Jones A.K."/>
            <person name="Sattelle D.B."/>
            <person name="Ebert P.R."/>
            <person name="Nelson D."/>
            <person name="Scott J.G."/>
            <person name="Beeman R.W."/>
            <person name="Muthukrishnan S."/>
            <person name="Kramer K.J."/>
            <person name="Arakane Y."/>
            <person name="Beeman R.W."/>
            <person name="Zhu Q."/>
            <person name="Hogenkamp D."/>
            <person name="Dixit R."/>
            <person name="Oppert B."/>
            <person name="Jiang H."/>
            <person name="Zou Z."/>
            <person name="Marshall J."/>
            <person name="Elpidina E."/>
            <person name="Vinokurov K."/>
            <person name="Oppert C."/>
            <person name="Zou Z."/>
            <person name="Evans J."/>
            <person name="Lu Z."/>
            <person name="Zhao P."/>
            <person name="Sumathipala N."/>
            <person name="Altincicek B."/>
            <person name="Vilcinskas A."/>
            <person name="Williams M."/>
            <person name="Hultmark D."/>
            <person name="Hetru C."/>
            <person name="Jiang H."/>
            <person name="Grimmelikhuijzen C.J."/>
            <person name="Hauser F."/>
            <person name="Cazzamali G."/>
            <person name="Williamson M."/>
            <person name="Park Y."/>
            <person name="Li B."/>
            <person name="Tanaka Y."/>
            <person name="Predel R."/>
            <person name="Neupert S."/>
            <person name="Schachtner J."/>
            <person name="Verleyen P."/>
            <person name="Raible F."/>
            <person name="Bork P."/>
            <person name="Friedrich M."/>
            <person name="Walden K.K."/>
            <person name="Robertson H.M."/>
            <person name="Angeli S."/>
            <person name="Foret S."/>
            <person name="Bucher G."/>
            <person name="Schuetz S."/>
            <person name="Maleszka R."/>
            <person name="Wimmer E.A."/>
            <person name="Beeman R.W."/>
            <person name="Lorenzen M."/>
            <person name="Tomoyasu Y."/>
            <person name="Miller S.C."/>
            <person name="Grossmann D."/>
            <person name="Bucher G."/>
        </authorList>
    </citation>
    <scope>NUCLEOTIDE SEQUENCE [LARGE SCALE GENOMIC DNA]</scope>
    <source>
        <strain evidence="9 10">Georgia GA2</strain>
    </source>
</reference>
<keyword evidence="3" id="KW-0597">Phosphoprotein</keyword>
<feature type="region of interest" description="Disordered" evidence="7">
    <location>
        <begin position="1"/>
        <end position="43"/>
    </location>
</feature>
<feature type="coiled-coil region" evidence="6">
    <location>
        <begin position="1349"/>
        <end position="1482"/>
    </location>
</feature>
<feature type="coiled-coil region" evidence="6">
    <location>
        <begin position="1757"/>
        <end position="1827"/>
    </location>
</feature>
<evidence type="ECO:0000256" key="6">
    <source>
        <dbReference type="SAM" id="Coils"/>
    </source>
</evidence>
<dbReference type="Pfam" id="PF10495">
    <property type="entry name" value="PACT_coil_coil"/>
    <property type="match status" value="1"/>
</dbReference>
<feature type="coiled-coil region" evidence="6">
    <location>
        <begin position="768"/>
        <end position="823"/>
    </location>
</feature>
<dbReference type="InterPro" id="IPR028745">
    <property type="entry name" value="AKAP9/Pericentrin"/>
</dbReference>
<evidence type="ECO:0000256" key="3">
    <source>
        <dbReference type="ARBA" id="ARBA00022553"/>
    </source>
</evidence>
<evidence type="ECO:0000256" key="2">
    <source>
        <dbReference type="ARBA" id="ARBA00022490"/>
    </source>
</evidence>
<dbReference type="PANTHER" id="PTHR44981">
    <property type="entry name" value="PERICENTRIN-LIKE PROTEIN, ISOFORM F"/>
    <property type="match status" value="1"/>
</dbReference>
<gene>
    <name evidence="9" type="primary">AUGUSTUS-3.0.2_34159</name>
    <name evidence="9" type="ORF">TcasGA2_TC034159</name>
</gene>
<comment type="subcellular location">
    <subcellularLocation>
        <location evidence="1">Cytoplasm</location>
        <location evidence="1">Cytoskeleton</location>
        <location evidence="1">Microtubule organizing center</location>
        <location evidence="1">Centrosome</location>
    </subcellularLocation>
</comment>
<dbReference type="Gene3D" id="1.10.287.1490">
    <property type="match status" value="1"/>
</dbReference>
<accession>A0A139WCY8</accession>
<name>A0A139WCY8_TRICA</name>
<dbReference type="OMA" id="NVEMEAM"/>
<evidence type="ECO:0000256" key="4">
    <source>
        <dbReference type="ARBA" id="ARBA00023054"/>
    </source>
</evidence>
<dbReference type="STRING" id="7070.A0A139WCY8"/>
<feature type="coiled-coil region" evidence="6">
    <location>
        <begin position="570"/>
        <end position="609"/>
    </location>
</feature>
<evidence type="ECO:0000313" key="10">
    <source>
        <dbReference type="Proteomes" id="UP000007266"/>
    </source>
</evidence>
<feature type="compositionally biased region" description="Low complexity" evidence="7">
    <location>
        <begin position="18"/>
        <end position="37"/>
    </location>
</feature>
<evidence type="ECO:0000256" key="5">
    <source>
        <dbReference type="ARBA" id="ARBA00023212"/>
    </source>
</evidence>
<dbReference type="PANTHER" id="PTHR44981:SF2">
    <property type="entry name" value="PERICENTRIN-LIKE PROTEIN, ISOFORM F"/>
    <property type="match status" value="1"/>
</dbReference>
<feature type="coiled-coil region" evidence="6">
    <location>
        <begin position="456"/>
        <end position="501"/>
    </location>
</feature>
<dbReference type="OrthoDB" id="2020852at2759"/>
<feature type="coiled-coil region" evidence="6">
    <location>
        <begin position="219"/>
        <end position="264"/>
    </location>
</feature>
<dbReference type="InParanoid" id="A0A139WCY8"/>
<feature type="coiled-coil region" evidence="6">
    <location>
        <begin position="1647"/>
        <end position="1681"/>
    </location>
</feature>
<dbReference type="InterPro" id="IPR019528">
    <property type="entry name" value="PACT_domain"/>
</dbReference>
<feature type="coiled-coil region" evidence="6">
    <location>
        <begin position="1535"/>
        <end position="1589"/>
    </location>
</feature>
<evidence type="ECO:0000256" key="1">
    <source>
        <dbReference type="ARBA" id="ARBA00004300"/>
    </source>
</evidence>
<keyword evidence="2" id="KW-0963">Cytoplasm</keyword>
<evidence type="ECO:0000259" key="8">
    <source>
        <dbReference type="Pfam" id="PF10495"/>
    </source>
</evidence>
<dbReference type="GO" id="GO:0007165">
    <property type="term" value="P:signal transduction"/>
    <property type="evidence" value="ECO:0007669"/>
    <property type="project" value="InterPro"/>
</dbReference>
<keyword evidence="5" id="KW-0206">Cytoskeleton</keyword>
<protein>
    <recommendedName>
        <fullName evidence="8">Pericentrin/AKAP-450 centrosomal targeting domain-containing protein</fullName>
    </recommendedName>
</protein>
<dbReference type="FunCoup" id="A0A139WCY8">
    <property type="interactions" value="262"/>
</dbReference>
<dbReference type="EMBL" id="KQ971362">
    <property type="protein sequence ID" value="KYB25774.1"/>
    <property type="molecule type" value="Genomic_DNA"/>
</dbReference>
<proteinExistence type="predicted"/>
<reference evidence="9 10" key="2">
    <citation type="journal article" date="2010" name="Nucleic Acids Res.">
        <title>BeetleBase in 2010: revisions to provide comprehensive genomic information for Tribolium castaneum.</title>
        <authorList>
            <person name="Kim H.S."/>
            <person name="Murphy T."/>
            <person name="Xia J."/>
            <person name="Caragea D."/>
            <person name="Park Y."/>
            <person name="Beeman R.W."/>
            <person name="Lorenzen M.D."/>
            <person name="Butcher S."/>
            <person name="Manak J.R."/>
            <person name="Brown S.J."/>
        </authorList>
    </citation>
    <scope>GENOME REANNOTATION</scope>
    <source>
        <strain evidence="9 10">Georgia GA2</strain>
    </source>
</reference>
<feature type="coiled-coil region" evidence="6">
    <location>
        <begin position="1143"/>
        <end position="1296"/>
    </location>
</feature>
<dbReference type="GO" id="GO:0060090">
    <property type="term" value="F:molecular adaptor activity"/>
    <property type="evidence" value="ECO:0007669"/>
    <property type="project" value="InterPro"/>
</dbReference>
<dbReference type="eggNOG" id="ENOG502QV16">
    <property type="taxonomic scope" value="Eukaryota"/>
</dbReference>
<organism evidence="9 10">
    <name type="scientific">Tribolium castaneum</name>
    <name type="common">Red flour beetle</name>
    <dbReference type="NCBI Taxonomy" id="7070"/>
    <lineage>
        <taxon>Eukaryota</taxon>
        <taxon>Metazoa</taxon>
        <taxon>Ecdysozoa</taxon>
        <taxon>Arthropoda</taxon>
        <taxon>Hexapoda</taxon>
        <taxon>Insecta</taxon>
        <taxon>Pterygota</taxon>
        <taxon>Neoptera</taxon>
        <taxon>Endopterygota</taxon>
        <taxon>Coleoptera</taxon>
        <taxon>Polyphaga</taxon>
        <taxon>Cucujiformia</taxon>
        <taxon>Tenebrionidae</taxon>
        <taxon>Tenebrionidae incertae sedis</taxon>
        <taxon>Tribolium</taxon>
    </lineage>
</organism>
<keyword evidence="10" id="KW-1185">Reference proteome</keyword>
<dbReference type="GO" id="GO:0005813">
    <property type="term" value="C:centrosome"/>
    <property type="evidence" value="ECO:0007669"/>
    <property type="project" value="UniProtKB-SubCell"/>
</dbReference>
<keyword evidence="4 6" id="KW-0175">Coiled coil</keyword>